<dbReference type="EMBL" id="CAXDID020000061">
    <property type="protein sequence ID" value="CAL6010343.1"/>
    <property type="molecule type" value="Genomic_DNA"/>
</dbReference>
<gene>
    <name evidence="2" type="ORF">HINF_LOCUS22039</name>
    <name evidence="1" type="ORF">HINF_LOCUS46155</name>
</gene>
<dbReference type="Gene3D" id="2.160.20.110">
    <property type="match status" value="1"/>
</dbReference>
<name>A0AA86UHL7_9EUKA</name>
<accession>A0AA86UHL7</accession>
<dbReference type="EMBL" id="CATOUU010000906">
    <property type="protein sequence ID" value="CAI9958510.1"/>
    <property type="molecule type" value="Genomic_DNA"/>
</dbReference>
<reference evidence="1" key="1">
    <citation type="submission" date="2023-06" db="EMBL/GenBank/DDBJ databases">
        <authorList>
            <person name="Kurt Z."/>
        </authorList>
    </citation>
    <scope>NUCLEOTIDE SEQUENCE</scope>
</reference>
<reference evidence="2 3" key="2">
    <citation type="submission" date="2024-07" db="EMBL/GenBank/DDBJ databases">
        <authorList>
            <person name="Akdeniz Z."/>
        </authorList>
    </citation>
    <scope>NUCLEOTIDE SEQUENCE [LARGE SCALE GENOMIC DNA]</scope>
</reference>
<dbReference type="Proteomes" id="UP001642409">
    <property type="component" value="Unassembled WGS sequence"/>
</dbReference>
<proteinExistence type="predicted"/>
<keyword evidence="3" id="KW-1185">Reference proteome</keyword>
<organism evidence="1">
    <name type="scientific">Hexamita inflata</name>
    <dbReference type="NCBI Taxonomy" id="28002"/>
    <lineage>
        <taxon>Eukaryota</taxon>
        <taxon>Metamonada</taxon>
        <taxon>Diplomonadida</taxon>
        <taxon>Hexamitidae</taxon>
        <taxon>Hexamitinae</taxon>
        <taxon>Hexamita</taxon>
    </lineage>
</organism>
<evidence type="ECO:0000313" key="3">
    <source>
        <dbReference type="Proteomes" id="UP001642409"/>
    </source>
</evidence>
<dbReference type="AlphaFoldDB" id="A0AA86UHL7"/>
<evidence type="ECO:0000313" key="2">
    <source>
        <dbReference type="EMBL" id="CAL6010343.1"/>
    </source>
</evidence>
<protein>
    <submittedName>
        <fullName evidence="2">Hypothetical_protein</fullName>
    </submittedName>
</protein>
<evidence type="ECO:0000313" key="1">
    <source>
        <dbReference type="EMBL" id="CAI9958510.1"/>
    </source>
</evidence>
<comment type="caution">
    <text evidence="1">The sequence shown here is derived from an EMBL/GenBank/DDBJ whole genome shotgun (WGS) entry which is preliminary data.</text>
</comment>
<sequence length="980" mass="105438">MYIKNAQSTYTDQLCSNTLRNIGYCVKASSLSSRVQIASVSYSSSSNMFFSLYTTRAQDLQLNLTYKIKNLPSFAIFGLASSINLMNSNISVRIPQVLSNSALVCTICDLNANLADFSFLSSGLNVSGLVLSPLNQMKLSYSLVQARLNGVNIGGLVFNASNVALTISYCNISSYIQGKGIFGAIICQIIEVILGVEGVRVCSNVEQFGKGSAVQTGEVTKTCVLCRNNTYSYGLCIQSLEHGQIIEDKLVCKQSFVFDGEGCSCPEGYAVNGTTCIIIIESINKIIIGEMQLNGIITNLNDINQALENSIGILKTNKDNIKADIQSLYSLSNHTQANIQANSTMLQYYTYNNFSIAHIHLQDNTSVIDQRIFQNMTILSNILQTLNNSLDLKSNLSLLNQTITEQQALNTLLNQNITLMNQYLKSNDEIIKQQQKYISNLSLQVQCMNNGDQSNVSGSCYVVNKDDSISCSQKVYAQQFDITAVTHQVTSQSNFTGTGYVFSSSLNIQHSFIDVSDNVYQTSVSPLFQSQNTFTNLKIQFGVQSLTGGQFILSQSVSIIIQDMNIISRSGTQLTVQTASQLNILLATPTSALISNLMTYLSFAASEGNITLVGVVSGTFNVSGYQVLGSYVSTQTVTMIGINLNSATVNVNSVNIRPIAFNVGNSSSYLFVDAVFSTSKLVVSNFAVIIGSSSRFQLFGSISTQSDANQFMFGGIITYVNSASTISVRNVIIDAYQHISSSYVGGSGILVAYSQQTASTVIMQNICLQQNITSVSLKFDMVGLLGFTAGSTFIQNAFVSFFIQSVELSNFGIVGFQSTFSVYAEISNLRASVNFISSSTHGGSVGSVFGWGGAQNCLITNINIINSNISAGQSVGGLIGVQVQNTTLLNCSTLNINVSAFNQNANVGGLIGTGRSHLNLKQCKIQNVNIIGSSGFGVVVGYNDGGIYEFVSSFSTSNKINGSKQRDCGTLADVWSVAGC</sequence>